<evidence type="ECO:0000313" key="2">
    <source>
        <dbReference type="EMBL" id="MBK1818281.1"/>
    </source>
</evidence>
<dbReference type="InterPro" id="IPR009003">
    <property type="entry name" value="Peptidase_S1_PA"/>
</dbReference>
<keyword evidence="3" id="KW-1185">Reference proteome</keyword>
<dbReference type="Proteomes" id="UP000600139">
    <property type="component" value="Unassembled WGS sequence"/>
</dbReference>
<dbReference type="SUPFAM" id="SSF50494">
    <property type="entry name" value="Trypsin-like serine proteases"/>
    <property type="match status" value="1"/>
</dbReference>
<comment type="caution">
    <text evidence="2">The sequence shown here is derived from an EMBL/GenBank/DDBJ whole genome shotgun (WGS) entry which is preliminary data.</text>
</comment>
<evidence type="ECO:0000313" key="3">
    <source>
        <dbReference type="Proteomes" id="UP000600139"/>
    </source>
</evidence>
<sequence>MSRSPGLSEDTKYLFGCCGFLVALGVAGFGLSSFVRTCKGADTSALPKTFEEASHNGSEQSANGKVIGFGLEQLELATMPMSGSWKEQDLFVDDEQKWTGSTCIVGRHGAYLIILTNRHCLGLDALGSADDDGVPEILDYQLHVHFPGEITRRVSQFALIKGGIDLAWLAVEAKGLGKYLELGFPTEKLPALRPGFEVVAVGSPIAIEFRGSHTFGRISAIRPMADELGRGFTFIQTDAAINHGNSGGPLFLKSNGRYFWIGVNTAKVDAADNLGVAISRDAIIAQPHVEWFNADAAGAVRCFNEWK</sequence>
<proteinExistence type="predicted"/>
<dbReference type="PANTHER" id="PTHR43019">
    <property type="entry name" value="SERINE ENDOPROTEASE DEGS"/>
    <property type="match status" value="1"/>
</dbReference>
<dbReference type="PRINTS" id="PR00834">
    <property type="entry name" value="PROTEASES2C"/>
</dbReference>
<dbReference type="InterPro" id="IPR001940">
    <property type="entry name" value="Peptidase_S1C"/>
</dbReference>
<dbReference type="Gene3D" id="2.40.10.120">
    <property type="match status" value="1"/>
</dbReference>
<keyword evidence="1" id="KW-1133">Transmembrane helix</keyword>
<protein>
    <submittedName>
        <fullName evidence="2">Trypsin-like peptidase domain-containing protein</fullName>
    </submittedName>
</protein>
<dbReference type="RefSeq" id="WP_200353230.1">
    <property type="nucleotide sequence ID" value="NZ_BAABHZ010000002.1"/>
</dbReference>
<dbReference type="GO" id="GO:0006508">
    <property type="term" value="P:proteolysis"/>
    <property type="evidence" value="ECO:0007669"/>
    <property type="project" value="InterPro"/>
</dbReference>
<accession>A0A934R8S4</accession>
<feature type="transmembrane region" description="Helical" evidence="1">
    <location>
        <begin position="12"/>
        <end position="35"/>
    </location>
</feature>
<keyword evidence="1" id="KW-0472">Membrane</keyword>
<organism evidence="2 3">
    <name type="scientific">Luteolibacter yonseiensis</name>
    <dbReference type="NCBI Taxonomy" id="1144680"/>
    <lineage>
        <taxon>Bacteria</taxon>
        <taxon>Pseudomonadati</taxon>
        <taxon>Verrucomicrobiota</taxon>
        <taxon>Verrucomicrobiia</taxon>
        <taxon>Verrucomicrobiales</taxon>
        <taxon>Verrucomicrobiaceae</taxon>
        <taxon>Luteolibacter</taxon>
    </lineage>
</organism>
<dbReference type="Pfam" id="PF13365">
    <property type="entry name" value="Trypsin_2"/>
    <property type="match status" value="1"/>
</dbReference>
<dbReference type="AlphaFoldDB" id="A0A934R8S4"/>
<dbReference type="PANTHER" id="PTHR43019:SF23">
    <property type="entry name" value="PROTEASE DO-LIKE 5, CHLOROPLASTIC"/>
    <property type="match status" value="1"/>
</dbReference>
<evidence type="ECO:0000256" key="1">
    <source>
        <dbReference type="SAM" id="Phobius"/>
    </source>
</evidence>
<gene>
    <name evidence="2" type="ORF">JIN84_21850</name>
</gene>
<dbReference type="GO" id="GO:0004252">
    <property type="term" value="F:serine-type endopeptidase activity"/>
    <property type="evidence" value="ECO:0007669"/>
    <property type="project" value="InterPro"/>
</dbReference>
<reference evidence="2" key="1">
    <citation type="submission" date="2021-01" db="EMBL/GenBank/DDBJ databases">
        <title>Modified the classification status of verrucomicrobia.</title>
        <authorList>
            <person name="Feng X."/>
        </authorList>
    </citation>
    <scope>NUCLEOTIDE SEQUENCE</scope>
    <source>
        <strain evidence="2">JCM 18052</strain>
    </source>
</reference>
<dbReference type="EMBL" id="JAENIK010000013">
    <property type="protein sequence ID" value="MBK1818281.1"/>
    <property type="molecule type" value="Genomic_DNA"/>
</dbReference>
<name>A0A934R8S4_9BACT</name>
<keyword evidence="1" id="KW-0812">Transmembrane</keyword>